<feature type="transmembrane region" description="Helical" evidence="16">
    <location>
        <begin position="27"/>
        <end position="47"/>
    </location>
</feature>
<dbReference type="SUPFAM" id="SSF51261">
    <property type="entry name" value="Duplicated hybrid motif"/>
    <property type="match status" value="1"/>
</dbReference>
<evidence type="ECO:0000256" key="15">
    <source>
        <dbReference type="ARBA" id="ARBA00042873"/>
    </source>
</evidence>
<keyword evidence="7" id="KW-0598">Phosphotransferase system</keyword>
<keyword evidence="9" id="KW-0418">Kinase</keyword>
<dbReference type="FunFam" id="2.70.70.10:FF:000001">
    <property type="entry name" value="PTS system glucose-specific IIA component"/>
    <property type="match status" value="1"/>
</dbReference>
<evidence type="ECO:0000313" key="19">
    <source>
        <dbReference type="EMBL" id="STT04910.1"/>
    </source>
</evidence>
<sequence>MCVIFGLHWGLIPLMINNLAVLGHDSMMPMLLPAVMGQVGAALGIFLRTRDARQKVLAGSAVSAGIFGVTEPAIYGLNLPLRRPFIFGCVAGAIGGAIVGFSDSHVYSFGFGNIFTLAQMIPPQGIDATVWGGALGTVAALIIACALTLVAGLPRSTLNRRPLWWLRLGKRHPGADDRQRTGVGSGPDSTFASGLLGQGVAIIPSVGKVIAPFSGEVASIFQTKHAIGLLSDSGIELLIHVGIDTVKLDGAPFTAHVKEGDKIKAGDLLLEFDRQAILNAGYDLATPIIISNSDDFRALRHRIRQRGGCRSAAVVRKPLITGER</sequence>
<dbReference type="GO" id="GO:0005737">
    <property type="term" value="C:cytoplasm"/>
    <property type="evidence" value="ECO:0007669"/>
    <property type="project" value="UniProtKB-SubCell"/>
</dbReference>
<evidence type="ECO:0000256" key="16">
    <source>
        <dbReference type="SAM" id="Phobius"/>
    </source>
</evidence>
<comment type="caution">
    <text evidence="19">The sequence shown here is derived from an EMBL/GenBank/DDBJ whole genome shotgun (WGS) entry which is preliminary data.</text>
</comment>
<keyword evidence="6" id="KW-0808">Transferase</keyword>
<evidence type="ECO:0000256" key="8">
    <source>
        <dbReference type="ARBA" id="ARBA00022692"/>
    </source>
</evidence>
<evidence type="ECO:0000256" key="9">
    <source>
        <dbReference type="ARBA" id="ARBA00022777"/>
    </source>
</evidence>
<evidence type="ECO:0000256" key="4">
    <source>
        <dbReference type="ARBA" id="ARBA00022475"/>
    </source>
</evidence>
<dbReference type="InterPro" id="IPR011055">
    <property type="entry name" value="Dup_hybrid_motif"/>
</dbReference>
<dbReference type="PROSITE" id="PS51093">
    <property type="entry name" value="PTS_EIIA_TYPE_1"/>
    <property type="match status" value="1"/>
</dbReference>
<evidence type="ECO:0000256" key="14">
    <source>
        <dbReference type="ARBA" id="ARBA00042526"/>
    </source>
</evidence>
<dbReference type="PANTHER" id="PTHR45008:SF1">
    <property type="entry name" value="PTS SYSTEM GLUCOSE-SPECIFIC EIIA COMPONENT"/>
    <property type="match status" value="1"/>
</dbReference>
<evidence type="ECO:0000313" key="20">
    <source>
        <dbReference type="Proteomes" id="UP000255050"/>
    </source>
</evidence>
<dbReference type="PROSITE" id="PS00371">
    <property type="entry name" value="PTS_EIIA_TYPE_1_HIS"/>
    <property type="match status" value="1"/>
</dbReference>
<dbReference type="NCBIfam" id="TIGR00830">
    <property type="entry name" value="PTBA"/>
    <property type="match status" value="1"/>
</dbReference>
<dbReference type="EMBL" id="UGJR01000005">
    <property type="protein sequence ID" value="STT04910.1"/>
    <property type="molecule type" value="Genomic_DNA"/>
</dbReference>
<keyword evidence="11 16" id="KW-0472">Membrane</keyword>
<evidence type="ECO:0000256" key="12">
    <source>
        <dbReference type="ARBA" id="ARBA00039163"/>
    </source>
</evidence>
<keyword evidence="8 16" id="KW-0812">Transmembrane</keyword>
<feature type="domain" description="PTS EIIA type-1" evidence="17">
    <location>
        <begin position="188"/>
        <end position="292"/>
    </location>
</feature>
<feature type="transmembrane region" description="Helical" evidence="16">
    <location>
        <begin position="128"/>
        <end position="153"/>
    </location>
</feature>
<evidence type="ECO:0000259" key="18">
    <source>
        <dbReference type="PROSITE" id="PS51103"/>
    </source>
</evidence>
<dbReference type="GO" id="GO:0005886">
    <property type="term" value="C:plasma membrane"/>
    <property type="evidence" value="ECO:0007669"/>
    <property type="project" value="UniProtKB-SubCell"/>
</dbReference>
<dbReference type="AlphaFoldDB" id="A0A7H4MV68"/>
<dbReference type="InterPro" id="IPR001127">
    <property type="entry name" value="PTS_EIIA_1_perm"/>
</dbReference>
<evidence type="ECO:0000256" key="2">
    <source>
        <dbReference type="ARBA" id="ARBA00004651"/>
    </source>
</evidence>
<dbReference type="GO" id="GO:0008982">
    <property type="term" value="F:protein-N(PI)-phosphohistidine-sugar phosphotransferase activity"/>
    <property type="evidence" value="ECO:0007669"/>
    <property type="project" value="InterPro"/>
</dbReference>
<comment type="subcellular location">
    <subcellularLocation>
        <location evidence="2">Cell membrane</location>
        <topology evidence="2">Multi-pass membrane protein</topology>
    </subcellularLocation>
    <subcellularLocation>
        <location evidence="1">Cytoplasm</location>
    </subcellularLocation>
</comment>
<evidence type="ECO:0000256" key="10">
    <source>
        <dbReference type="ARBA" id="ARBA00022989"/>
    </source>
</evidence>
<evidence type="ECO:0000256" key="7">
    <source>
        <dbReference type="ARBA" id="ARBA00022683"/>
    </source>
</evidence>
<accession>A0A7H4MV68</accession>
<protein>
    <recommendedName>
        <fullName evidence="12">PTS system glucose-specific EIIA component</fullName>
    </recommendedName>
    <alternativeName>
        <fullName evidence="15">EIIA-Glc</fullName>
    </alternativeName>
    <alternativeName>
        <fullName evidence="14">EIII-Glc</fullName>
    </alternativeName>
    <alternativeName>
        <fullName evidence="13">Glucose-specific phosphotransferase enzyme IIA component</fullName>
    </alternativeName>
</protein>
<keyword evidence="4" id="KW-1003">Cell membrane</keyword>
<evidence type="ECO:0000256" key="13">
    <source>
        <dbReference type="ARBA" id="ARBA00042296"/>
    </source>
</evidence>
<dbReference type="GO" id="GO:0009401">
    <property type="term" value="P:phosphoenolpyruvate-dependent sugar phosphotransferase system"/>
    <property type="evidence" value="ECO:0007669"/>
    <property type="project" value="UniProtKB-KW"/>
</dbReference>
<feature type="domain" description="PTS EIIC type-1" evidence="18">
    <location>
        <begin position="1"/>
        <end position="163"/>
    </location>
</feature>
<reference evidence="19 20" key="1">
    <citation type="submission" date="2018-06" db="EMBL/GenBank/DDBJ databases">
        <authorList>
            <consortium name="Pathogen Informatics"/>
            <person name="Doyle S."/>
        </authorList>
    </citation>
    <scope>NUCLEOTIDE SEQUENCE [LARGE SCALE GENOMIC DNA]</scope>
    <source>
        <strain evidence="19 20">NCTC11694</strain>
    </source>
</reference>
<keyword evidence="5" id="KW-0762">Sugar transport</keyword>
<dbReference type="Proteomes" id="UP000255050">
    <property type="component" value="Unassembled WGS sequence"/>
</dbReference>
<proteinExistence type="predicted"/>
<evidence type="ECO:0000256" key="11">
    <source>
        <dbReference type="ARBA" id="ARBA00023136"/>
    </source>
</evidence>
<name>A0A7H4MV68_9ENTR</name>
<dbReference type="InterPro" id="IPR003352">
    <property type="entry name" value="PTS_EIIC"/>
</dbReference>
<dbReference type="Pfam" id="PF02378">
    <property type="entry name" value="PTS_EIIC"/>
    <property type="match status" value="1"/>
</dbReference>
<dbReference type="GO" id="GO:0016301">
    <property type="term" value="F:kinase activity"/>
    <property type="evidence" value="ECO:0007669"/>
    <property type="project" value="UniProtKB-KW"/>
</dbReference>
<gene>
    <name evidence="19" type="primary">bglF_6</name>
    <name evidence="19" type="ORF">NCTC11694_06575</name>
</gene>
<evidence type="ECO:0000256" key="3">
    <source>
        <dbReference type="ARBA" id="ARBA00022448"/>
    </source>
</evidence>
<keyword evidence="10 16" id="KW-1133">Transmembrane helix</keyword>
<keyword evidence="3" id="KW-0813">Transport</keyword>
<evidence type="ECO:0000256" key="1">
    <source>
        <dbReference type="ARBA" id="ARBA00004496"/>
    </source>
</evidence>
<dbReference type="PANTHER" id="PTHR45008">
    <property type="entry name" value="PTS SYSTEM GLUCOSE-SPECIFIC EIIA COMPONENT"/>
    <property type="match status" value="1"/>
</dbReference>
<dbReference type="InterPro" id="IPR013013">
    <property type="entry name" value="PTS_EIIC_1"/>
</dbReference>
<dbReference type="PROSITE" id="PS51103">
    <property type="entry name" value="PTS_EIIC_TYPE_1"/>
    <property type="match status" value="1"/>
</dbReference>
<evidence type="ECO:0000259" key="17">
    <source>
        <dbReference type="PROSITE" id="PS51093"/>
    </source>
</evidence>
<organism evidence="19 20">
    <name type="scientific">Klebsiella michiganensis</name>
    <dbReference type="NCBI Taxonomy" id="1134687"/>
    <lineage>
        <taxon>Bacteria</taxon>
        <taxon>Pseudomonadati</taxon>
        <taxon>Pseudomonadota</taxon>
        <taxon>Gammaproteobacteria</taxon>
        <taxon>Enterobacterales</taxon>
        <taxon>Enterobacteriaceae</taxon>
        <taxon>Klebsiella/Raoultella group</taxon>
        <taxon>Klebsiella</taxon>
    </lineage>
</organism>
<evidence type="ECO:0000256" key="5">
    <source>
        <dbReference type="ARBA" id="ARBA00022597"/>
    </source>
</evidence>
<dbReference type="InterPro" id="IPR050890">
    <property type="entry name" value="PTS_EIIA_component"/>
</dbReference>
<evidence type="ECO:0000256" key="6">
    <source>
        <dbReference type="ARBA" id="ARBA00022679"/>
    </source>
</evidence>
<feature type="transmembrane region" description="Helical" evidence="16">
    <location>
        <begin position="85"/>
        <end position="108"/>
    </location>
</feature>
<dbReference type="Pfam" id="PF00358">
    <property type="entry name" value="PTS_EIIA_1"/>
    <property type="match status" value="1"/>
</dbReference>
<dbReference type="Gene3D" id="2.70.70.10">
    <property type="entry name" value="Glucose Permease (Domain IIA)"/>
    <property type="match status" value="1"/>
</dbReference>